<feature type="signal peptide" evidence="5">
    <location>
        <begin position="1"/>
        <end position="19"/>
    </location>
</feature>
<dbReference type="InterPro" id="IPR001611">
    <property type="entry name" value="Leu-rich_rpt"/>
</dbReference>
<dbReference type="InterPro" id="IPR050333">
    <property type="entry name" value="SLRP"/>
</dbReference>
<keyword evidence="7" id="KW-1185">Reference proteome</keyword>
<evidence type="ECO:0000313" key="6">
    <source>
        <dbReference type="EMBL" id="KAG5668050.1"/>
    </source>
</evidence>
<evidence type="ECO:0000256" key="1">
    <source>
        <dbReference type="ARBA" id="ARBA00022614"/>
    </source>
</evidence>
<dbReference type="PANTHER" id="PTHR45712:SF22">
    <property type="entry name" value="INSULIN-LIKE GROWTH FACTOR-BINDING PROTEIN COMPLEX ACID LABILE SUBUNIT"/>
    <property type="match status" value="1"/>
</dbReference>
<evidence type="ECO:0000313" key="7">
    <source>
        <dbReference type="Proteomes" id="UP001107558"/>
    </source>
</evidence>
<accession>A0A9J6BEC2</accession>
<name>A0A9J6BEC2_POLVA</name>
<evidence type="ECO:0008006" key="8">
    <source>
        <dbReference type="Google" id="ProtNLM"/>
    </source>
</evidence>
<dbReference type="EMBL" id="JADBJN010000004">
    <property type="protein sequence ID" value="KAG5668050.1"/>
    <property type="molecule type" value="Genomic_DNA"/>
</dbReference>
<dbReference type="Gene3D" id="3.80.10.10">
    <property type="entry name" value="Ribonuclease Inhibitor"/>
    <property type="match status" value="1"/>
</dbReference>
<dbReference type="InterPro" id="IPR032675">
    <property type="entry name" value="LRR_dom_sf"/>
</dbReference>
<feature type="coiled-coil region" evidence="3">
    <location>
        <begin position="274"/>
        <end position="301"/>
    </location>
</feature>
<dbReference type="OrthoDB" id="676979at2759"/>
<dbReference type="Pfam" id="PF13855">
    <property type="entry name" value="LRR_8"/>
    <property type="match status" value="1"/>
</dbReference>
<evidence type="ECO:0000256" key="3">
    <source>
        <dbReference type="SAM" id="Coils"/>
    </source>
</evidence>
<dbReference type="AlphaFoldDB" id="A0A9J6BEC2"/>
<evidence type="ECO:0000256" key="4">
    <source>
        <dbReference type="SAM" id="Phobius"/>
    </source>
</evidence>
<comment type="caution">
    <text evidence="6">The sequence shown here is derived from an EMBL/GenBank/DDBJ whole genome shotgun (WGS) entry which is preliminary data.</text>
</comment>
<feature type="chain" id="PRO_5039951396" description="Leucine rich repeat protein" evidence="5">
    <location>
        <begin position="20"/>
        <end position="428"/>
    </location>
</feature>
<feature type="transmembrane region" description="Helical" evidence="4">
    <location>
        <begin position="324"/>
        <end position="346"/>
    </location>
</feature>
<gene>
    <name evidence="6" type="ORF">PVAND_016006</name>
</gene>
<reference evidence="6" key="1">
    <citation type="submission" date="2021-03" db="EMBL/GenBank/DDBJ databases">
        <title>Chromosome level genome of the anhydrobiotic midge Polypedilum vanderplanki.</title>
        <authorList>
            <person name="Yoshida Y."/>
            <person name="Kikawada T."/>
            <person name="Gusev O."/>
        </authorList>
    </citation>
    <scope>NUCLEOTIDE SEQUENCE</scope>
    <source>
        <strain evidence="6">NIAS01</strain>
        <tissue evidence="6">Whole body or cell culture</tissue>
    </source>
</reference>
<keyword evidence="5" id="KW-0732">Signal</keyword>
<keyword evidence="4" id="KW-0472">Membrane</keyword>
<protein>
    <recommendedName>
        <fullName evidence="8">Leucine rich repeat protein</fullName>
    </recommendedName>
</protein>
<organism evidence="6 7">
    <name type="scientific">Polypedilum vanderplanki</name>
    <name type="common">Sleeping chironomid midge</name>
    <dbReference type="NCBI Taxonomy" id="319348"/>
    <lineage>
        <taxon>Eukaryota</taxon>
        <taxon>Metazoa</taxon>
        <taxon>Ecdysozoa</taxon>
        <taxon>Arthropoda</taxon>
        <taxon>Hexapoda</taxon>
        <taxon>Insecta</taxon>
        <taxon>Pterygota</taxon>
        <taxon>Neoptera</taxon>
        <taxon>Endopterygota</taxon>
        <taxon>Diptera</taxon>
        <taxon>Nematocera</taxon>
        <taxon>Chironomoidea</taxon>
        <taxon>Chironomidae</taxon>
        <taxon>Chironominae</taxon>
        <taxon>Polypedilum</taxon>
        <taxon>Polypedilum</taxon>
    </lineage>
</organism>
<keyword evidence="4" id="KW-0812">Transmembrane</keyword>
<sequence>MKFFFIILQIIFFAQFVSLEEYYVNFNCQFAKDDPAKLVCDHPQKFFKNKNYYVFIPILYDTISQTYKSFRKFILKDFVMYYLPNHFYYKFFGLISLTISNTQLKEITQEKMKNFPELENLSIIHNDLTSIPSDLFHFNPNIKYIDLRYNKIIWIDIQMIRKFDEKIILDGNTFIKVFEEMKRQIEEALNGYCKKSELESLIGNQNKDLLNDLKLRMINHEIFINDTILLNLENIRKDLKELNDSKKIESLYMNIISINSSIDFIKDNFIQSMKFDLENKIETIEQKVKNLDLQNQENKSKSTTMETPTSDETIIESDTFKKEIIVLFILTALNSVFIILVIALVYRMRNIKPQKPTQQQSVIEMQPTQILYSDPNYDEIVACTNVVDFSRNENNNNEIYDSIWNSQNNSNDVYTAVDFSKKKSRRSN</sequence>
<keyword evidence="1" id="KW-0433">Leucine-rich repeat</keyword>
<keyword evidence="4" id="KW-1133">Transmembrane helix</keyword>
<evidence type="ECO:0000256" key="2">
    <source>
        <dbReference type="ARBA" id="ARBA00022737"/>
    </source>
</evidence>
<evidence type="ECO:0000256" key="5">
    <source>
        <dbReference type="SAM" id="SignalP"/>
    </source>
</evidence>
<dbReference type="PANTHER" id="PTHR45712">
    <property type="entry name" value="AGAP008170-PA"/>
    <property type="match status" value="1"/>
</dbReference>
<proteinExistence type="predicted"/>
<keyword evidence="2" id="KW-0677">Repeat</keyword>
<dbReference type="Proteomes" id="UP001107558">
    <property type="component" value="Chromosome 4"/>
</dbReference>
<keyword evidence="3" id="KW-0175">Coiled coil</keyword>
<dbReference type="SUPFAM" id="SSF52058">
    <property type="entry name" value="L domain-like"/>
    <property type="match status" value="1"/>
</dbReference>